<name>A0A5P3VUM0_9BURK</name>
<gene>
    <name evidence="1" type="ORF">D2917_32335</name>
</gene>
<reference evidence="1 2" key="1">
    <citation type="submission" date="2018-09" db="EMBL/GenBank/DDBJ databases">
        <title>Complete genome sequence of Cupriavidus oxalaticus T2, a bacterium capable of phenol tolerance and degradation.</title>
        <authorList>
            <person name="Yan J."/>
        </authorList>
    </citation>
    <scope>NUCLEOTIDE SEQUENCE [LARGE SCALE GENOMIC DNA]</scope>
    <source>
        <strain evidence="1 2">T2</strain>
        <plasmid evidence="1 2">unnamed1</plasmid>
    </source>
</reference>
<proteinExistence type="predicted"/>
<sequence>MTTTTASRPTARVTVSSLAPGLYCARLELGSAFWDVEDDVCADDLVNAALTMGGALHAEGFPLPVFYVLTPPTMGTAAGFALAFRIVAALKDGYRAAQA</sequence>
<dbReference type="Proteomes" id="UP000325743">
    <property type="component" value="Plasmid unnamed1"/>
</dbReference>
<organism evidence="1 2">
    <name type="scientific">Cupriavidus oxalaticus</name>
    <dbReference type="NCBI Taxonomy" id="96344"/>
    <lineage>
        <taxon>Bacteria</taxon>
        <taxon>Pseudomonadati</taxon>
        <taxon>Pseudomonadota</taxon>
        <taxon>Betaproteobacteria</taxon>
        <taxon>Burkholderiales</taxon>
        <taxon>Burkholderiaceae</taxon>
        <taxon>Cupriavidus</taxon>
    </lineage>
</organism>
<dbReference type="AlphaFoldDB" id="A0A5P3VUM0"/>
<evidence type="ECO:0000313" key="1">
    <source>
        <dbReference type="EMBL" id="QEZ48951.1"/>
    </source>
</evidence>
<dbReference type="RefSeq" id="WP_151073185.1">
    <property type="nucleotide sequence ID" value="NZ_CP032520.1"/>
</dbReference>
<accession>A0A5P3VUM0</accession>
<protein>
    <submittedName>
        <fullName evidence="1">Uncharacterized protein</fullName>
    </submittedName>
</protein>
<evidence type="ECO:0000313" key="2">
    <source>
        <dbReference type="Proteomes" id="UP000325743"/>
    </source>
</evidence>
<dbReference type="EMBL" id="CP032520">
    <property type="protein sequence ID" value="QEZ48951.1"/>
    <property type="molecule type" value="Genomic_DNA"/>
</dbReference>
<geneLocation type="plasmid" evidence="1">
    <name>unnamed1</name>
</geneLocation>
<keyword evidence="1" id="KW-0614">Plasmid</keyword>